<dbReference type="AlphaFoldDB" id="A0A392TWJ7"/>
<sequence>MLLCVSDGGESRRIMEEIHEGSCVSDAMIPVEIDPPSWQRETATLEENT</sequence>
<comment type="caution">
    <text evidence="1">The sequence shown here is derived from an EMBL/GenBank/DDBJ whole genome shotgun (WGS) entry which is preliminary data.</text>
</comment>
<evidence type="ECO:0000313" key="1">
    <source>
        <dbReference type="EMBL" id="MCI65531.1"/>
    </source>
</evidence>
<dbReference type="EMBL" id="LXQA010677510">
    <property type="protein sequence ID" value="MCI65531.1"/>
    <property type="molecule type" value="Genomic_DNA"/>
</dbReference>
<protein>
    <submittedName>
        <fullName evidence="1">Uncharacterized protein</fullName>
    </submittedName>
</protein>
<proteinExistence type="predicted"/>
<keyword evidence="2" id="KW-1185">Reference proteome</keyword>
<name>A0A392TWJ7_9FABA</name>
<evidence type="ECO:0000313" key="2">
    <source>
        <dbReference type="Proteomes" id="UP000265520"/>
    </source>
</evidence>
<accession>A0A392TWJ7</accession>
<reference evidence="1 2" key="1">
    <citation type="journal article" date="2018" name="Front. Plant Sci.">
        <title>Red Clover (Trifolium pratense) and Zigzag Clover (T. medium) - A Picture of Genomic Similarities and Differences.</title>
        <authorList>
            <person name="Dluhosova J."/>
            <person name="Istvanek J."/>
            <person name="Nedelnik J."/>
            <person name="Repkova J."/>
        </authorList>
    </citation>
    <scope>NUCLEOTIDE SEQUENCE [LARGE SCALE GENOMIC DNA]</scope>
    <source>
        <strain evidence="2">cv. 10/8</strain>
        <tissue evidence="1">Leaf</tissue>
    </source>
</reference>
<dbReference type="Proteomes" id="UP000265520">
    <property type="component" value="Unassembled WGS sequence"/>
</dbReference>
<organism evidence="1 2">
    <name type="scientific">Trifolium medium</name>
    <dbReference type="NCBI Taxonomy" id="97028"/>
    <lineage>
        <taxon>Eukaryota</taxon>
        <taxon>Viridiplantae</taxon>
        <taxon>Streptophyta</taxon>
        <taxon>Embryophyta</taxon>
        <taxon>Tracheophyta</taxon>
        <taxon>Spermatophyta</taxon>
        <taxon>Magnoliopsida</taxon>
        <taxon>eudicotyledons</taxon>
        <taxon>Gunneridae</taxon>
        <taxon>Pentapetalae</taxon>
        <taxon>rosids</taxon>
        <taxon>fabids</taxon>
        <taxon>Fabales</taxon>
        <taxon>Fabaceae</taxon>
        <taxon>Papilionoideae</taxon>
        <taxon>50 kb inversion clade</taxon>
        <taxon>NPAAA clade</taxon>
        <taxon>Hologalegina</taxon>
        <taxon>IRL clade</taxon>
        <taxon>Trifolieae</taxon>
        <taxon>Trifolium</taxon>
    </lineage>
</organism>
<feature type="non-terminal residue" evidence="1">
    <location>
        <position position="49"/>
    </location>
</feature>